<evidence type="ECO:0000313" key="3">
    <source>
        <dbReference type="Proteomes" id="UP000765509"/>
    </source>
</evidence>
<evidence type="ECO:0000313" key="2">
    <source>
        <dbReference type="EMBL" id="MBW0460965.1"/>
    </source>
</evidence>
<keyword evidence="3" id="KW-1185">Reference proteome</keyword>
<proteinExistence type="predicted"/>
<dbReference type="InterPro" id="IPR005135">
    <property type="entry name" value="Endo/exonuclease/phosphatase"/>
</dbReference>
<feature type="domain" description="Endonuclease/exonuclease/phosphatase" evidence="1">
    <location>
        <begin position="142"/>
        <end position="251"/>
    </location>
</feature>
<dbReference type="GO" id="GO:0003824">
    <property type="term" value="F:catalytic activity"/>
    <property type="evidence" value="ECO:0007669"/>
    <property type="project" value="InterPro"/>
</dbReference>
<dbReference type="OrthoDB" id="5549573at2759"/>
<protein>
    <recommendedName>
        <fullName evidence="1">Endonuclease/exonuclease/phosphatase domain-containing protein</fullName>
    </recommendedName>
</protein>
<dbReference type="Gene3D" id="3.60.10.10">
    <property type="entry name" value="Endonuclease/exonuclease/phosphatase"/>
    <property type="match status" value="1"/>
</dbReference>
<gene>
    <name evidence="2" type="ORF">O181_000680</name>
</gene>
<name>A0A9Q3B9H4_9BASI</name>
<dbReference type="Pfam" id="PF14529">
    <property type="entry name" value="Exo_endo_phos_2"/>
    <property type="match status" value="1"/>
</dbReference>
<accession>A0A9Q3B9H4</accession>
<dbReference type="SUPFAM" id="SSF56219">
    <property type="entry name" value="DNase I-like"/>
    <property type="match status" value="1"/>
</dbReference>
<evidence type="ECO:0000259" key="1">
    <source>
        <dbReference type="Pfam" id="PF14529"/>
    </source>
</evidence>
<dbReference type="AlphaFoldDB" id="A0A9Q3B9H4"/>
<organism evidence="2 3">
    <name type="scientific">Austropuccinia psidii MF-1</name>
    <dbReference type="NCBI Taxonomy" id="1389203"/>
    <lineage>
        <taxon>Eukaryota</taxon>
        <taxon>Fungi</taxon>
        <taxon>Dikarya</taxon>
        <taxon>Basidiomycota</taxon>
        <taxon>Pucciniomycotina</taxon>
        <taxon>Pucciniomycetes</taxon>
        <taxon>Pucciniales</taxon>
        <taxon>Sphaerophragmiaceae</taxon>
        <taxon>Austropuccinia</taxon>
    </lineage>
</organism>
<comment type="caution">
    <text evidence="2">The sequence shown here is derived from an EMBL/GenBank/DDBJ whole genome shotgun (WGS) entry which is preliminary data.</text>
</comment>
<dbReference type="EMBL" id="AVOT02000085">
    <property type="protein sequence ID" value="MBW0460965.1"/>
    <property type="molecule type" value="Genomic_DNA"/>
</dbReference>
<reference evidence="2" key="1">
    <citation type="submission" date="2021-03" db="EMBL/GenBank/DDBJ databases">
        <title>Draft genome sequence of rust myrtle Austropuccinia psidii MF-1, a brazilian biotype.</title>
        <authorList>
            <person name="Quecine M.C."/>
            <person name="Pachon D.M.R."/>
            <person name="Bonatelli M.L."/>
            <person name="Correr F.H."/>
            <person name="Franceschini L.M."/>
            <person name="Leite T.F."/>
            <person name="Margarido G.R.A."/>
            <person name="Almeida C.A."/>
            <person name="Ferrarezi J.A."/>
            <person name="Labate C.A."/>
        </authorList>
    </citation>
    <scope>NUCLEOTIDE SEQUENCE</scope>
    <source>
        <strain evidence="2">MF-1</strain>
    </source>
</reference>
<sequence length="252" mass="29183">MESTLTQFLAVNARLSKLSWQRPAWRDAYEGPISTNTTANTNSRKDTMMDILNTEQNPLVLLLQEPWVYHNDRQPLLHREWRRISPVAESKVSKDKPRTCIYVCSFVPSRDIIIEERNSRLLTTITLELKINEKRSELTLKTLYNPPTSMKGIEQLREDLLHHEDRNTPTIIMMDANLHHRLWNTQGYHHTHPQAKEFITLYGSNGFKLISPKRKPTYLGATGTAKKIDLAWANLKASKLIEKCSISKENHS</sequence>
<dbReference type="InterPro" id="IPR036691">
    <property type="entry name" value="Endo/exonu/phosph_ase_sf"/>
</dbReference>
<dbReference type="Proteomes" id="UP000765509">
    <property type="component" value="Unassembled WGS sequence"/>
</dbReference>